<evidence type="ECO:0000313" key="2">
    <source>
        <dbReference type="Proteomes" id="UP001230649"/>
    </source>
</evidence>
<accession>A0ACC2VB88</accession>
<keyword evidence="2" id="KW-1185">Reference proteome</keyword>
<dbReference type="EMBL" id="JASBWS010000111">
    <property type="protein sequence ID" value="KAJ9096623.1"/>
    <property type="molecule type" value="Genomic_DNA"/>
</dbReference>
<gene>
    <name evidence="1" type="ORF">QFC20_006385</name>
</gene>
<name>A0ACC2VB88_9TREE</name>
<dbReference type="Proteomes" id="UP001230649">
    <property type="component" value="Unassembled WGS sequence"/>
</dbReference>
<sequence length="347" mass="37448">MKKPTVSYPTELKQVLSTHIGPVNVVRYNNQTSKYCLSGGADRTIRLWNPSAGKEVKVYKGHGYEVLGLDIAPDNASFASCGGDKAVLIWDVASGTITRRLQGHFGKINVVRYVGGGAGAKDGGGNVLVSGSFDSKVMLWDMRYVVVLLTGTRLAPWVDRFKGSAQARVPIQTLQEARDSITSISIPPSSADGAEIVTGCVDGVVRSYDVRMGKLVSDTIGAPVTSVVVSPTAPKDSVLVASLDSSIRLMDRTNGQMLATFKHDKFVNTAYRSQVAFGYGEEVVLAGDDQGCLWAWNIIDSKSLMEQPEKVHDKVITWVESHPLNGEELLTASADGTIKVWGKKKEE</sequence>
<proteinExistence type="predicted"/>
<evidence type="ECO:0000313" key="1">
    <source>
        <dbReference type="EMBL" id="KAJ9096623.1"/>
    </source>
</evidence>
<comment type="caution">
    <text evidence="1">The sequence shown here is derived from an EMBL/GenBank/DDBJ whole genome shotgun (WGS) entry which is preliminary data.</text>
</comment>
<protein>
    <submittedName>
        <fullName evidence="1">Uncharacterized protein</fullName>
    </submittedName>
</protein>
<organism evidence="1 2">
    <name type="scientific">Naganishia adeliensis</name>
    <dbReference type="NCBI Taxonomy" id="92952"/>
    <lineage>
        <taxon>Eukaryota</taxon>
        <taxon>Fungi</taxon>
        <taxon>Dikarya</taxon>
        <taxon>Basidiomycota</taxon>
        <taxon>Agaricomycotina</taxon>
        <taxon>Tremellomycetes</taxon>
        <taxon>Filobasidiales</taxon>
        <taxon>Filobasidiaceae</taxon>
        <taxon>Naganishia</taxon>
    </lineage>
</organism>
<reference evidence="1" key="1">
    <citation type="submission" date="2023-04" db="EMBL/GenBank/DDBJ databases">
        <title>Draft Genome sequencing of Naganishia species isolated from polar environments using Oxford Nanopore Technology.</title>
        <authorList>
            <person name="Leo P."/>
            <person name="Venkateswaran K."/>
        </authorList>
    </citation>
    <scope>NUCLEOTIDE SEQUENCE</scope>
    <source>
        <strain evidence="1">MNA-CCFEE 5262</strain>
    </source>
</reference>